<dbReference type="EC" id="3.5.4.9" evidence="12"/>
<comment type="pathway">
    <text evidence="1 12">One-carbon metabolism; tetrahydrofolate interconversion.</text>
</comment>
<evidence type="ECO:0000256" key="3">
    <source>
        <dbReference type="ARBA" id="ARBA00022563"/>
    </source>
</evidence>
<evidence type="ECO:0000256" key="6">
    <source>
        <dbReference type="ARBA" id="ARBA00022801"/>
    </source>
</evidence>
<dbReference type="Gene3D" id="3.40.50.720">
    <property type="entry name" value="NAD(P)-binding Rossmann-like Domain"/>
    <property type="match status" value="1"/>
</dbReference>
<dbReference type="Pfam" id="PF00763">
    <property type="entry name" value="THF_DHG_CYH"/>
    <property type="match status" value="1"/>
</dbReference>
<dbReference type="EC" id="1.5.1.5" evidence="12"/>
<accession>A0A0F5L6I9</accession>
<dbReference type="Proteomes" id="UP000033514">
    <property type="component" value="Unassembled WGS sequence"/>
</dbReference>
<dbReference type="InterPro" id="IPR046346">
    <property type="entry name" value="Aminoacid_DH-like_N_sf"/>
</dbReference>
<evidence type="ECO:0000256" key="4">
    <source>
        <dbReference type="ARBA" id="ARBA00022605"/>
    </source>
</evidence>
<dbReference type="GO" id="GO:0004488">
    <property type="term" value="F:methylenetetrahydrofolate dehydrogenase (NADP+) activity"/>
    <property type="evidence" value="ECO:0007669"/>
    <property type="project" value="UniProtKB-UniRule"/>
</dbReference>
<dbReference type="InterPro" id="IPR020630">
    <property type="entry name" value="THF_DH/CycHdrlase_cat_dom"/>
</dbReference>
<keyword evidence="5 12" id="KW-0658">Purine biosynthesis</keyword>
<dbReference type="PANTHER" id="PTHR48099:SF5">
    <property type="entry name" value="C-1-TETRAHYDROFOLATE SYNTHASE, CYTOPLASMIC"/>
    <property type="match status" value="1"/>
</dbReference>
<keyword evidence="8 12" id="KW-0560">Oxidoreductase</keyword>
<evidence type="ECO:0000256" key="12">
    <source>
        <dbReference type="HAMAP-Rule" id="MF_01576"/>
    </source>
</evidence>
<dbReference type="EMBL" id="LAJG01000023">
    <property type="protein sequence ID" value="KKB77973.1"/>
    <property type="molecule type" value="Genomic_DNA"/>
</dbReference>
<dbReference type="STRING" id="361041.VW35_12630"/>
<comment type="caution">
    <text evidence="15">The sequence shown here is derived from an EMBL/GenBank/DDBJ whole genome shotgun (WGS) entry which is preliminary data.</text>
</comment>
<protein>
    <recommendedName>
        <fullName evidence="12">Bifunctional protein FolD</fullName>
    </recommendedName>
    <domain>
        <recommendedName>
            <fullName evidence="12">Methylenetetrahydrofolate dehydrogenase</fullName>
            <ecNumber evidence="12">1.5.1.5</ecNumber>
        </recommendedName>
    </domain>
    <domain>
        <recommendedName>
            <fullName evidence="12">Methenyltetrahydrofolate cyclohydrolase</fullName>
            <ecNumber evidence="12">3.5.4.9</ecNumber>
        </recommendedName>
    </domain>
</protein>
<feature type="domain" description="Tetrahydrofolate dehydrogenase/cyclohydrolase catalytic" evidence="13">
    <location>
        <begin position="6"/>
        <end position="121"/>
    </location>
</feature>
<evidence type="ECO:0000256" key="2">
    <source>
        <dbReference type="ARBA" id="ARBA00011738"/>
    </source>
</evidence>
<feature type="binding site" evidence="12">
    <location>
        <position position="233"/>
    </location>
    <ligand>
        <name>NADP(+)</name>
        <dbReference type="ChEBI" id="CHEBI:58349"/>
    </ligand>
</feature>
<evidence type="ECO:0000313" key="16">
    <source>
        <dbReference type="Proteomes" id="UP000033514"/>
    </source>
</evidence>
<dbReference type="CDD" id="cd01080">
    <property type="entry name" value="NAD_bind_m-THF_DH_Cyclohyd"/>
    <property type="match status" value="1"/>
</dbReference>
<dbReference type="SUPFAM" id="SSF53223">
    <property type="entry name" value="Aminoacid dehydrogenase-like, N-terminal domain"/>
    <property type="match status" value="1"/>
</dbReference>
<dbReference type="Pfam" id="PF02882">
    <property type="entry name" value="THF_DHG_CYH_C"/>
    <property type="match status" value="1"/>
</dbReference>
<dbReference type="GO" id="GO:0006164">
    <property type="term" value="P:purine nucleotide biosynthetic process"/>
    <property type="evidence" value="ECO:0007669"/>
    <property type="project" value="UniProtKB-KW"/>
</dbReference>
<gene>
    <name evidence="12" type="primary">folD</name>
    <name evidence="15" type="ORF">VW35_12630</name>
</gene>
<sequence length="301" mass="31234">MTAKIIDGKLFAENLRGAITGHVARLKSEHGITPGLAVVIVGEDPASQVYVSNKAKQTAEVGMNSFKHELPADTSEADLLALVEKLNAHPAVHGILVQLPLPGHIDTTKVIETIDPAKDVDCFTPANVGKVQIGLPGPVSCTPLGCLMLLRDHFAGDLTGKHAVILGRSNLVGKPMAQLLLRDNCTVTVAHSNTQNLADVVRQADIVVAAVGRPEMVRGDWLKPGAVVIDVGINRVPAPEKGEGKTKLVGDVAYAEAAEVASAITPVPGGVGPMTIACLLANTITTASLINGLVPPSDLTA</sequence>
<keyword evidence="7 12" id="KW-0521">NADP</keyword>
<comment type="catalytic activity">
    <reaction evidence="12">
        <text>(6R)-5,10-methenyltetrahydrofolate + H2O = (6R)-10-formyltetrahydrofolate + H(+)</text>
        <dbReference type="Rhea" id="RHEA:23700"/>
        <dbReference type="ChEBI" id="CHEBI:15377"/>
        <dbReference type="ChEBI" id="CHEBI:15378"/>
        <dbReference type="ChEBI" id="CHEBI:57455"/>
        <dbReference type="ChEBI" id="CHEBI:195366"/>
        <dbReference type="EC" id="3.5.4.9"/>
    </reaction>
</comment>
<keyword evidence="3 12" id="KW-0554">One-carbon metabolism</keyword>
<organism evidence="15 16">
    <name type="scientific">Devosia soli</name>
    <dbReference type="NCBI Taxonomy" id="361041"/>
    <lineage>
        <taxon>Bacteria</taxon>
        <taxon>Pseudomonadati</taxon>
        <taxon>Pseudomonadota</taxon>
        <taxon>Alphaproteobacteria</taxon>
        <taxon>Hyphomicrobiales</taxon>
        <taxon>Devosiaceae</taxon>
        <taxon>Devosia</taxon>
    </lineage>
</organism>
<dbReference type="RefSeq" id="WP_046143433.1">
    <property type="nucleotide sequence ID" value="NZ_LAJG01000023.1"/>
</dbReference>
<dbReference type="NCBIfam" id="NF010783">
    <property type="entry name" value="PRK14186.1"/>
    <property type="match status" value="1"/>
</dbReference>
<dbReference type="PANTHER" id="PTHR48099">
    <property type="entry name" value="C-1-TETRAHYDROFOLATE SYNTHASE, CYTOPLASMIC-RELATED"/>
    <property type="match status" value="1"/>
</dbReference>
<evidence type="ECO:0000256" key="10">
    <source>
        <dbReference type="ARBA" id="ARBA00023167"/>
    </source>
</evidence>
<keyword evidence="9 12" id="KW-0368">Histidine biosynthesis</keyword>
<feature type="binding site" evidence="12">
    <location>
        <begin position="167"/>
        <end position="169"/>
    </location>
    <ligand>
        <name>NADP(+)</name>
        <dbReference type="ChEBI" id="CHEBI:58349"/>
    </ligand>
</feature>
<comment type="function">
    <text evidence="12">Catalyzes the oxidation of 5,10-methylenetetrahydrofolate to 5,10-methenyltetrahydrofolate and then the hydrolysis of 5,10-methenyltetrahydrofolate to 10-formyltetrahydrofolate.</text>
</comment>
<dbReference type="Gene3D" id="3.40.50.10860">
    <property type="entry name" value="Leucine Dehydrogenase, chain A, domain 1"/>
    <property type="match status" value="1"/>
</dbReference>
<evidence type="ECO:0000259" key="13">
    <source>
        <dbReference type="Pfam" id="PF00763"/>
    </source>
</evidence>
<dbReference type="NCBIfam" id="NF008058">
    <property type="entry name" value="PRK10792.1"/>
    <property type="match status" value="1"/>
</dbReference>
<dbReference type="GO" id="GO:0000105">
    <property type="term" value="P:L-histidine biosynthetic process"/>
    <property type="evidence" value="ECO:0007669"/>
    <property type="project" value="UniProtKB-KW"/>
</dbReference>
<dbReference type="FunFam" id="3.40.50.720:FF:000006">
    <property type="entry name" value="Bifunctional protein FolD"/>
    <property type="match status" value="1"/>
</dbReference>
<evidence type="ECO:0000259" key="14">
    <source>
        <dbReference type="Pfam" id="PF02882"/>
    </source>
</evidence>
<dbReference type="InterPro" id="IPR000672">
    <property type="entry name" value="THF_DH/CycHdrlase"/>
</dbReference>
<keyword evidence="6 12" id="KW-0378">Hydrolase</keyword>
<dbReference type="InterPro" id="IPR036291">
    <property type="entry name" value="NAD(P)-bd_dom_sf"/>
</dbReference>
<comment type="subunit">
    <text evidence="2 12">Homodimer.</text>
</comment>
<dbReference type="FunFam" id="3.40.50.10860:FF:000005">
    <property type="entry name" value="C-1-tetrahydrofolate synthase, cytoplasmic, putative"/>
    <property type="match status" value="1"/>
</dbReference>
<dbReference type="PROSITE" id="PS00767">
    <property type="entry name" value="THF_DHG_CYH_2"/>
    <property type="match status" value="1"/>
</dbReference>
<keyword evidence="4 12" id="KW-0028">Amino-acid biosynthesis</keyword>
<dbReference type="PATRIC" id="fig|361041.3.peg.1906"/>
<evidence type="ECO:0000256" key="5">
    <source>
        <dbReference type="ARBA" id="ARBA00022755"/>
    </source>
</evidence>
<dbReference type="SUPFAM" id="SSF51735">
    <property type="entry name" value="NAD(P)-binding Rossmann-fold domains"/>
    <property type="match status" value="1"/>
</dbReference>
<evidence type="ECO:0000313" key="15">
    <source>
        <dbReference type="EMBL" id="KKB77973.1"/>
    </source>
</evidence>
<name>A0A0F5L6I9_9HYPH</name>
<feature type="domain" description="Tetrahydrofolate dehydrogenase/cyclohydrolase NAD(P)-binding" evidence="14">
    <location>
        <begin position="140"/>
        <end position="288"/>
    </location>
</feature>
<dbReference type="AlphaFoldDB" id="A0A0F5L6I9"/>
<dbReference type="GO" id="GO:0005829">
    <property type="term" value="C:cytosol"/>
    <property type="evidence" value="ECO:0007669"/>
    <property type="project" value="TreeGrafter"/>
</dbReference>
<comment type="similarity">
    <text evidence="12">Belongs to the tetrahydrofolate dehydrogenase/cyclohydrolase family.</text>
</comment>
<dbReference type="NCBIfam" id="NF010785">
    <property type="entry name" value="PRK14188.1"/>
    <property type="match status" value="1"/>
</dbReference>
<dbReference type="InterPro" id="IPR020631">
    <property type="entry name" value="THF_DH/CycHdrlase_NAD-bd_dom"/>
</dbReference>
<proteinExistence type="inferred from homology"/>
<reference evidence="15 16" key="1">
    <citation type="submission" date="2015-03" db="EMBL/GenBank/DDBJ databases">
        <authorList>
            <person name="Hassan Y.I."/>
            <person name="Lepp D."/>
            <person name="Zhou T."/>
        </authorList>
    </citation>
    <scope>NUCLEOTIDE SEQUENCE [LARGE SCALE GENOMIC DNA]</scope>
    <source>
        <strain evidence="15 16">GH2-10</strain>
    </source>
</reference>
<dbReference type="PRINTS" id="PR00085">
    <property type="entry name" value="THFDHDRGNASE"/>
</dbReference>
<evidence type="ECO:0000256" key="7">
    <source>
        <dbReference type="ARBA" id="ARBA00022857"/>
    </source>
</evidence>
<dbReference type="OrthoDB" id="9803580at2"/>
<keyword evidence="10 12" id="KW-0486">Methionine biosynthesis</keyword>
<evidence type="ECO:0000256" key="1">
    <source>
        <dbReference type="ARBA" id="ARBA00004777"/>
    </source>
</evidence>
<dbReference type="GO" id="GO:0004477">
    <property type="term" value="F:methenyltetrahydrofolate cyclohydrolase activity"/>
    <property type="evidence" value="ECO:0007669"/>
    <property type="project" value="UniProtKB-UniRule"/>
</dbReference>
<evidence type="ECO:0000256" key="9">
    <source>
        <dbReference type="ARBA" id="ARBA00023102"/>
    </source>
</evidence>
<dbReference type="UniPathway" id="UPA00193"/>
<dbReference type="InterPro" id="IPR020867">
    <property type="entry name" value="THF_DH/CycHdrlase_CS"/>
</dbReference>
<evidence type="ECO:0000256" key="11">
    <source>
        <dbReference type="ARBA" id="ARBA00023268"/>
    </source>
</evidence>
<evidence type="ECO:0000256" key="8">
    <source>
        <dbReference type="ARBA" id="ARBA00023002"/>
    </source>
</evidence>
<comment type="catalytic activity">
    <reaction evidence="12">
        <text>(6R)-5,10-methylene-5,6,7,8-tetrahydrofolate + NADP(+) = (6R)-5,10-methenyltetrahydrofolate + NADPH</text>
        <dbReference type="Rhea" id="RHEA:22812"/>
        <dbReference type="ChEBI" id="CHEBI:15636"/>
        <dbReference type="ChEBI" id="CHEBI:57455"/>
        <dbReference type="ChEBI" id="CHEBI:57783"/>
        <dbReference type="ChEBI" id="CHEBI:58349"/>
        <dbReference type="EC" id="1.5.1.5"/>
    </reaction>
</comment>
<dbReference type="GO" id="GO:0035999">
    <property type="term" value="P:tetrahydrofolate interconversion"/>
    <property type="evidence" value="ECO:0007669"/>
    <property type="project" value="UniProtKB-UniRule"/>
</dbReference>
<dbReference type="HAMAP" id="MF_01576">
    <property type="entry name" value="THF_DHG_CYH"/>
    <property type="match status" value="1"/>
</dbReference>
<dbReference type="GO" id="GO:0009086">
    <property type="term" value="P:methionine biosynthetic process"/>
    <property type="evidence" value="ECO:0007669"/>
    <property type="project" value="UniProtKB-KW"/>
</dbReference>
<keyword evidence="16" id="KW-1185">Reference proteome</keyword>
<comment type="caution">
    <text evidence="12">Lacks conserved residue(s) required for the propagation of feature annotation.</text>
</comment>
<keyword evidence="11 12" id="KW-0511">Multifunctional enzyme</keyword>